<dbReference type="InterPro" id="IPR009467">
    <property type="entry name" value="Glycolipid-bd_prot_put"/>
</dbReference>
<dbReference type="Proteomes" id="UP001501251">
    <property type="component" value="Unassembled WGS sequence"/>
</dbReference>
<organism evidence="1 2">
    <name type="scientific">Streptosporangium oxazolinicum</name>
    <dbReference type="NCBI Taxonomy" id="909287"/>
    <lineage>
        <taxon>Bacteria</taxon>
        <taxon>Bacillati</taxon>
        <taxon>Actinomycetota</taxon>
        <taxon>Actinomycetes</taxon>
        <taxon>Streptosporangiales</taxon>
        <taxon>Streptosporangiaceae</taxon>
        <taxon>Streptosporangium</taxon>
    </lineage>
</organism>
<dbReference type="Pfam" id="PF06475">
    <property type="entry name" value="Glycolipid_bind"/>
    <property type="match status" value="1"/>
</dbReference>
<gene>
    <name evidence="1" type="ORF">GCM10022252_07700</name>
</gene>
<proteinExistence type="predicted"/>
<evidence type="ECO:0000313" key="2">
    <source>
        <dbReference type="Proteomes" id="UP001501251"/>
    </source>
</evidence>
<name>A0ABP8ADZ0_9ACTN</name>
<accession>A0ABP8ADZ0</accession>
<evidence type="ECO:0000313" key="1">
    <source>
        <dbReference type="EMBL" id="GAA4182201.1"/>
    </source>
</evidence>
<dbReference type="RefSeq" id="WP_344914962.1">
    <property type="nucleotide sequence ID" value="NZ_BAABAQ010000001.1"/>
</dbReference>
<sequence>MTFTTPPKTAAWRHLDARDGFEVAYFQPSDDGLRVEGCTTAVEEGETWIVGYAIELDASWTTRGARITGRSASGFRHLVLEADGAGHWLVDGAPAPHLDGCLDVDLESSAMTNAFPVHRMGLRVGDRSPAPAAYVRATDLSVERLEQDYVRVADEDSRQRYDYSALVFDFACLLVYDESGLVLDYPEIAVRAA</sequence>
<comment type="caution">
    <text evidence="1">The sequence shown here is derived from an EMBL/GenBank/DDBJ whole genome shotgun (WGS) entry which is preliminary data.</text>
</comment>
<keyword evidence="2" id="KW-1185">Reference proteome</keyword>
<dbReference type="SUPFAM" id="SSF159275">
    <property type="entry name" value="PA1994-like"/>
    <property type="match status" value="1"/>
</dbReference>
<reference evidence="2" key="1">
    <citation type="journal article" date="2019" name="Int. J. Syst. Evol. Microbiol.">
        <title>The Global Catalogue of Microorganisms (GCM) 10K type strain sequencing project: providing services to taxonomists for standard genome sequencing and annotation.</title>
        <authorList>
            <consortium name="The Broad Institute Genomics Platform"/>
            <consortium name="The Broad Institute Genome Sequencing Center for Infectious Disease"/>
            <person name="Wu L."/>
            <person name="Ma J."/>
        </authorList>
    </citation>
    <scope>NUCLEOTIDE SEQUENCE [LARGE SCALE GENOMIC DNA]</scope>
    <source>
        <strain evidence="2">JCM 17388</strain>
    </source>
</reference>
<protein>
    <submittedName>
        <fullName evidence="1">Glycolipid-binding domain-containing protein</fullName>
    </submittedName>
</protein>
<dbReference type="EMBL" id="BAABAQ010000001">
    <property type="protein sequence ID" value="GAA4182201.1"/>
    <property type="molecule type" value="Genomic_DNA"/>
</dbReference>